<evidence type="ECO:0000313" key="2">
    <source>
        <dbReference type="RefSeq" id="XP_075096502.1"/>
    </source>
</evidence>
<evidence type="ECO:0000313" key="1">
    <source>
        <dbReference type="Proteomes" id="UP000790787"/>
    </source>
</evidence>
<reference evidence="1" key="1">
    <citation type="journal article" date="2014" name="Nat. Commun.">
        <title>The tobacco genome sequence and its comparison with those of tomato and potato.</title>
        <authorList>
            <person name="Sierro N."/>
            <person name="Battey J.N."/>
            <person name="Ouadi S."/>
            <person name="Bakaher N."/>
            <person name="Bovet L."/>
            <person name="Willig A."/>
            <person name="Goepfert S."/>
            <person name="Peitsch M.C."/>
            <person name="Ivanov N.V."/>
        </authorList>
    </citation>
    <scope>NUCLEOTIDE SEQUENCE [LARGE SCALE GENOMIC DNA]</scope>
</reference>
<dbReference type="RefSeq" id="XP_075096502.1">
    <property type="nucleotide sequence ID" value="XM_075240401.1"/>
</dbReference>
<organism evidence="1 2">
    <name type="scientific">Nicotiana tabacum</name>
    <name type="common">Common tobacco</name>
    <dbReference type="NCBI Taxonomy" id="4097"/>
    <lineage>
        <taxon>Eukaryota</taxon>
        <taxon>Viridiplantae</taxon>
        <taxon>Streptophyta</taxon>
        <taxon>Embryophyta</taxon>
        <taxon>Tracheophyta</taxon>
        <taxon>Spermatophyta</taxon>
        <taxon>Magnoliopsida</taxon>
        <taxon>eudicotyledons</taxon>
        <taxon>Gunneridae</taxon>
        <taxon>Pentapetalae</taxon>
        <taxon>asterids</taxon>
        <taxon>lamiids</taxon>
        <taxon>Solanales</taxon>
        <taxon>Solanaceae</taxon>
        <taxon>Nicotianoideae</taxon>
        <taxon>Nicotianeae</taxon>
        <taxon>Nicotiana</taxon>
    </lineage>
</organism>
<protein>
    <submittedName>
        <fullName evidence="2">Secreted RxLR effector protein 161-like</fullName>
    </submittedName>
</protein>
<keyword evidence="1" id="KW-1185">Reference proteome</keyword>
<sequence length="188" mass="21046">MHQRKYTIELISELGLGATKPAVTPIEANVKLTTKEYDEHTVILYGTTEETLTDPSNGQTLSQFMQKPKRSHMEAAQRVVRYVKGQPGQGILLSSRKNNTTTTYCDADWAAFPLTRKSVTGYFIKYSDSLVSWKSKKQSTISRSSAESEYMSIASIVAELVWIFGLFKDIGVDIELPMNILIDSKALI</sequence>
<dbReference type="Proteomes" id="UP000790787">
    <property type="component" value="Chromosome 20"/>
</dbReference>
<gene>
    <name evidence="2" type="primary">LOC142174580</name>
</gene>
<proteinExistence type="predicted"/>
<accession>A0AC58TGZ4</accession>
<reference evidence="2" key="2">
    <citation type="submission" date="2025-08" db="UniProtKB">
        <authorList>
            <consortium name="RefSeq"/>
        </authorList>
    </citation>
    <scope>IDENTIFICATION</scope>
    <source>
        <tissue evidence="2">Leaf</tissue>
    </source>
</reference>
<name>A0AC58TGZ4_TOBAC</name>